<dbReference type="InterPro" id="IPR008333">
    <property type="entry name" value="Cbr1-like_FAD-bd_dom"/>
</dbReference>
<comment type="caution">
    <text evidence="2">The sequence shown here is derived from an EMBL/GenBank/DDBJ whole genome shotgun (WGS) entry which is preliminary data.</text>
</comment>
<dbReference type="InterPro" id="IPR001433">
    <property type="entry name" value="OxRdtase_FAD/NAD-bd"/>
</dbReference>
<reference evidence="2 3" key="1">
    <citation type="submission" date="2018-06" db="EMBL/GenBank/DDBJ databases">
        <title>Genomic Encyclopedia of Archaeal and Bacterial Type Strains, Phase II (KMG-II): from individual species to whole genera.</title>
        <authorList>
            <person name="Goeker M."/>
        </authorList>
    </citation>
    <scope>NUCLEOTIDE SEQUENCE [LARGE SCALE GENOMIC DNA]</scope>
    <source>
        <strain evidence="2 3">DSM 6779</strain>
    </source>
</reference>
<dbReference type="AlphaFoldDB" id="A0A2W7NMK7"/>
<protein>
    <submittedName>
        <fullName evidence="2">Ferredoxin--NADP+ reductase/benzoate/toluate 1,2-dioxygenase reductase subunit</fullName>
    </submittedName>
</protein>
<dbReference type="InterPro" id="IPR001709">
    <property type="entry name" value="Flavoprot_Pyr_Nucl_cyt_Rdtase"/>
</dbReference>
<gene>
    <name evidence="2" type="ORF">LX69_02419</name>
</gene>
<dbReference type="Gene3D" id="2.40.30.10">
    <property type="entry name" value="Translation factors"/>
    <property type="match status" value="1"/>
</dbReference>
<dbReference type="RefSeq" id="WP_111446274.1">
    <property type="nucleotide sequence ID" value="NZ_QKZK01000020.1"/>
</dbReference>
<dbReference type="SUPFAM" id="SSF52343">
    <property type="entry name" value="Ferredoxin reductase-like, C-terminal NADP-linked domain"/>
    <property type="match status" value="1"/>
</dbReference>
<keyword evidence="2" id="KW-0560">Oxidoreductase</keyword>
<dbReference type="PANTHER" id="PTHR47354">
    <property type="entry name" value="NADH OXIDOREDUCTASE HCR"/>
    <property type="match status" value="1"/>
</dbReference>
<proteinExistence type="predicted"/>
<dbReference type="Gene3D" id="3.40.50.80">
    <property type="entry name" value="Nucleotide-binding domain of ferredoxin-NADP reductase (FNR) module"/>
    <property type="match status" value="1"/>
</dbReference>
<dbReference type="InterPro" id="IPR050415">
    <property type="entry name" value="MRET"/>
</dbReference>
<dbReference type="Pfam" id="PF00970">
    <property type="entry name" value="FAD_binding_6"/>
    <property type="match status" value="1"/>
</dbReference>
<dbReference type="GO" id="GO:0051213">
    <property type="term" value="F:dioxygenase activity"/>
    <property type="evidence" value="ECO:0007669"/>
    <property type="project" value="UniProtKB-KW"/>
</dbReference>
<dbReference type="SUPFAM" id="SSF63380">
    <property type="entry name" value="Riboflavin synthase domain-like"/>
    <property type="match status" value="1"/>
</dbReference>
<evidence type="ECO:0000259" key="1">
    <source>
        <dbReference type="PROSITE" id="PS51384"/>
    </source>
</evidence>
<dbReference type="PRINTS" id="PR00410">
    <property type="entry name" value="PHEHYDRXLASE"/>
</dbReference>
<accession>A0A2W7NMK7</accession>
<dbReference type="Proteomes" id="UP000249239">
    <property type="component" value="Unassembled WGS sequence"/>
</dbReference>
<feature type="domain" description="FAD-binding FR-type" evidence="1">
    <location>
        <begin position="4"/>
        <end position="100"/>
    </location>
</feature>
<name>A0A2W7NMK7_9BACT</name>
<dbReference type="InterPro" id="IPR017927">
    <property type="entry name" value="FAD-bd_FR_type"/>
</dbReference>
<keyword evidence="3" id="KW-1185">Reference proteome</keyword>
<dbReference type="PANTHER" id="PTHR47354:SF5">
    <property type="entry name" value="PROTEIN RFBI"/>
    <property type="match status" value="1"/>
</dbReference>
<dbReference type="PROSITE" id="PS51384">
    <property type="entry name" value="FAD_FR"/>
    <property type="match status" value="1"/>
</dbReference>
<evidence type="ECO:0000313" key="2">
    <source>
        <dbReference type="EMBL" id="PZX14406.1"/>
    </source>
</evidence>
<dbReference type="PRINTS" id="PR00371">
    <property type="entry name" value="FPNCR"/>
</dbReference>
<organism evidence="2 3">
    <name type="scientific">Breznakibacter xylanolyticus</name>
    <dbReference type="NCBI Taxonomy" id="990"/>
    <lineage>
        <taxon>Bacteria</taxon>
        <taxon>Pseudomonadati</taxon>
        <taxon>Bacteroidota</taxon>
        <taxon>Bacteroidia</taxon>
        <taxon>Marinilabiliales</taxon>
        <taxon>Marinilabiliaceae</taxon>
        <taxon>Breznakibacter</taxon>
    </lineage>
</organism>
<evidence type="ECO:0000313" key="3">
    <source>
        <dbReference type="Proteomes" id="UP000249239"/>
    </source>
</evidence>
<dbReference type="EMBL" id="QKZK01000020">
    <property type="protein sequence ID" value="PZX14406.1"/>
    <property type="molecule type" value="Genomic_DNA"/>
</dbReference>
<dbReference type="InterPro" id="IPR039261">
    <property type="entry name" value="FNR_nucleotide-bd"/>
</dbReference>
<keyword evidence="2" id="KW-0223">Dioxygenase</keyword>
<sequence length="219" mass="25102">MERKLFKLHQILEKRELTESTFVLRFERLGLDFRAGQHISVGPPNGIHTREYSVYSSPDDDALEILVREVEGGLVSPVLKKLQVGDSLVVQDSMGYFTLDPAQIAERKHLFIASGTGISPFHSFVQTYSDIDYTILHGVRHGKEAYERHRYQPKRYVACTSRDAEGDYYGRVTDYLKEHPVTPDTHCYMCGNYDMIHEVYDILENQGVPAANLHAEVYF</sequence>
<dbReference type="OrthoDB" id="9789468at2"/>
<dbReference type="InterPro" id="IPR017938">
    <property type="entry name" value="Riboflavin_synthase-like_b-brl"/>
</dbReference>
<dbReference type="Pfam" id="PF00175">
    <property type="entry name" value="NAD_binding_1"/>
    <property type="match status" value="1"/>
</dbReference>